<protein>
    <submittedName>
        <fullName evidence="2">Uncharacterized protein</fullName>
    </submittedName>
</protein>
<name>A0A816AB75_9BILA</name>
<dbReference type="Gene3D" id="3.90.176.10">
    <property type="entry name" value="Toxin ADP-ribosyltransferase, Chain A, domain 1"/>
    <property type="match status" value="1"/>
</dbReference>
<dbReference type="Proteomes" id="UP000663854">
    <property type="component" value="Unassembled WGS sequence"/>
</dbReference>
<evidence type="ECO:0000313" key="1">
    <source>
        <dbReference type="EMBL" id="CAF1338177.1"/>
    </source>
</evidence>
<keyword evidence="3" id="KW-1185">Reference proteome</keyword>
<evidence type="ECO:0000313" key="2">
    <source>
        <dbReference type="EMBL" id="CAF1595362.1"/>
    </source>
</evidence>
<sequence>MKMLHQQQMPAFRNIDFLQVYRGKLIPIEELEYFKKNIGKLHVTMRFLSTVTHREVALIYYGDGRIWETDYVSVLFNITINMKENISKPIAFIHEYSSILDENEVLLPIGMLFRMNSIRHVKGKLWEINFEGNVQQKSLNNNIQMTTDETSDFLNQPKSSRIPSEIHHQTKAITMTTTKEQQPEKQKNQIGYSRFILTSLTITQYHSIDIPNIIDRFEHLVLLNRDDMIQVRNLYGYFNKFTDQSNPDLLSNIEEESSVSVYFSHHSTKMIDCL</sequence>
<comment type="caution">
    <text evidence="2">The sequence shown here is derived from an EMBL/GenBank/DDBJ whole genome shotgun (WGS) entry which is preliminary data.</text>
</comment>
<organism evidence="2 3">
    <name type="scientific">Rotaria sordida</name>
    <dbReference type="NCBI Taxonomy" id="392033"/>
    <lineage>
        <taxon>Eukaryota</taxon>
        <taxon>Metazoa</taxon>
        <taxon>Spiralia</taxon>
        <taxon>Gnathifera</taxon>
        <taxon>Rotifera</taxon>
        <taxon>Eurotatoria</taxon>
        <taxon>Bdelloidea</taxon>
        <taxon>Philodinida</taxon>
        <taxon>Philodinidae</taxon>
        <taxon>Rotaria</taxon>
    </lineage>
</organism>
<dbReference type="AlphaFoldDB" id="A0A816AB75"/>
<reference evidence="2" key="1">
    <citation type="submission" date="2021-02" db="EMBL/GenBank/DDBJ databases">
        <authorList>
            <person name="Nowell W R."/>
        </authorList>
    </citation>
    <scope>NUCLEOTIDE SEQUENCE</scope>
</reference>
<dbReference type="SUPFAM" id="SSF56399">
    <property type="entry name" value="ADP-ribosylation"/>
    <property type="match status" value="1"/>
</dbReference>
<dbReference type="EMBL" id="CAJNOL010004820">
    <property type="protein sequence ID" value="CAF1595362.1"/>
    <property type="molecule type" value="Genomic_DNA"/>
</dbReference>
<proteinExistence type="predicted"/>
<gene>
    <name evidence="2" type="ORF">JXQ802_LOCUS47672</name>
    <name evidence="1" type="ORF">PYM288_LOCUS31753</name>
</gene>
<dbReference type="Proteomes" id="UP000663870">
    <property type="component" value="Unassembled WGS sequence"/>
</dbReference>
<accession>A0A816AB75</accession>
<evidence type="ECO:0000313" key="3">
    <source>
        <dbReference type="Proteomes" id="UP000663870"/>
    </source>
</evidence>
<dbReference type="EMBL" id="CAJNOH010003484">
    <property type="protein sequence ID" value="CAF1338177.1"/>
    <property type="molecule type" value="Genomic_DNA"/>
</dbReference>